<feature type="non-terminal residue" evidence="2">
    <location>
        <position position="135"/>
    </location>
</feature>
<reference evidence="3 4" key="3">
    <citation type="journal article" date="2017" name="G3 (Bethesda)">
        <title>Comparative analysis highlights variable genome content of wheat rusts and divergence of the mating loci.</title>
        <authorList>
            <person name="Cuomo C.A."/>
            <person name="Bakkeren G."/>
            <person name="Khalil H.B."/>
            <person name="Panwar V."/>
            <person name="Joly D."/>
            <person name="Linning R."/>
            <person name="Sakthikumar S."/>
            <person name="Song X."/>
            <person name="Adiconis X."/>
            <person name="Fan L."/>
            <person name="Goldberg J.M."/>
            <person name="Levin J.Z."/>
            <person name="Young S."/>
            <person name="Zeng Q."/>
            <person name="Anikster Y."/>
            <person name="Bruce M."/>
            <person name="Wang M."/>
            <person name="Yin C."/>
            <person name="McCallum B."/>
            <person name="Szabo L.J."/>
            <person name="Hulbert S."/>
            <person name="Chen X."/>
            <person name="Fellers J.P."/>
        </authorList>
    </citation>
    <scope>NUCLEOTIDE SEQUENCE</scope>
    <source>
        <strain evidence="4">Isolate 1-1 / race 1 (BBBD)</strain>
        <strain evidence="3">isolate 1-1 / race 1 (BBBD)</strain>
    </source>
</reference>
<evidence type="ECO:0000256" key="1">
    <source>
        <dbReference type="SAM" id="MobiDB-lite"/>
    </source>
</evidence>
<dbReference type="Proteomes" id="UP000005240">
    <property type="component" value="Unassembled WGS sequence"/>
</dbReference>
<organism evidence="2">
    <name type="scientific">Puccinia triticina (isolate 1-1 / race 1 (BBBD))</name>
    <name type="common">Brown leaf rust fungus</name>
    <dbReference type="NCBI Taxonomy" id="630390"/>
    <lineage>
        <taxon>Eukaryota</taxon>
        <taxon>Fungi</taxon>
        <taxon>Dikarya</taxon>
        <taxon>Basidiomycota</taxon>
        <taxon>Pucciniomycotina</taxon>
        <taxon>Pucciniomycetes</taxon>
        <taxon>Pucciniales</taxon>
        <taxon>Pucciniaceae</taxon>
        <taxon>Puccinia</taxon>
    </lineage>
</organism>
<feature type="region of interest" description="Disordered" evidence="1">
    <location>
        <begin position="1"/>
        <end position="85"/>
    </location>
</feature>
<dbReference type="EMBL" id="ADAS02000008">
    <property type="protein sequence ID" value="OAV98181.1"/>
    <property type="molecule type" value="Genomic_DNA"/>
</dbReference>
<name>A0A180H0C7_PUCT1</name>
<reference evidence="2" key="2">
    <citation type="submission" date="2016-05" db="EMBL/GenBank/DDBJ databases">
        <title>Comparative analysis highlights variable genome content of wheat rusts and divergence of the mating loci.</title>
        <authorList>
            <person name="Cuomo C.A."/>
            <person name="Bakkeren G."/>
            <person name="Szabo L."/>
            <person name="Khalil H."/>
            <person name="Joly D."/>
            <person name="Goldberg J."/>
            <person name="Young S."/>
            <person name="Zeng Q."/>
            <person name="Fellers J."/>
        </authorList>
    </citation>
    <scope>NUCLEOTIDE SEQUENCE [LARGE SCALE GENOMIC DNA]</scope>
    <source>
        <strain evidence="2">1-1 BBBD Race 1</strain>
    </source>
</reference>
<protein>
    <submittedName>
        <fullName evidence="2 3">Uncharacterized protein</fullName>
    </submittedName>
</protein>
<feature type="compositionally biased region" description="Low complexity" evidence="1">
    <location>
        <begin position="1"/>
        <end position="20"/>
    </location>
</feature>
<dbReference type="VEuPathDB" id="FungiDB:PTTG_00260"/>
<dbReference type="EnsemblFungi" id="PTTG_00260-t43_1">
    <property type="protein sequence ID" value="PTTG_00260-t43_1-p1"/>
    <property type="gene ID" value="PTTG_00260"/>
</dbReference>
<reference evidence="2" key="1">
    <citation type="submission" date="2009-11" db="EMBL/GenBank/DDBJ databases">
        <authorList>
            <consortium name="The Broad Institute Genome Sequencing Platform"/>
            <person name="Ward D."/>
            <person name="Feldgarden M."/>
            <person name="Earl A."/>
            <person name="Young S.K."/>
            <person name="Zeng Q."/>
            <person name="Koehrsen M."/>
            <person name="Alvarado L."/>
            <person name="Berlin A."/>
            <person name="Bochicchio J."/>
            <person name="Borenstein D."/>
            <person name="Chapman S.B."/>
            <person name="Chen Z."/>
            <person name="Engels R."/>
            <person name="Freedman E."/>
            <person name="Gellesch M."/>
            <person name="Goldberg J."/>
            <person name="Griggs A."/>
            <person name="Gujja S."/>
            <person name="Heilman E."/>
            <person name="Heiman D."/>
            <person name="Hepburn T."/>
            <person name="Howarth C."/>
            <person name="Jen D."/>
            <person name="Larson L."/>
            <person name="Lewis B."/>
            <person name="Mehta T."/>
            <person name="Park D."/>
            <person name="Pearson M."/>
            <person name="Roberts A."/>
            <person name="Saif S."/>
            <person name="Shea T."/>
            <person name="Shenoy N."/>
            <person name="Sisk P."/>
            <person name="Stolte C."/>
            <person name="Sykes S."/>
            <person name="Thomson T."/>
            <person name="Walk T."/>
            <person name="White J."/>
            <person name="Yandava C."/>
            <person name="Izard J."/>
            <person name="Baranova O.V."/>
            <person name="Blanton J.M."/>
            <person name="Tanner A.C."/>
            <person name="Dewhirst F.E."/>
            <person name="Haas B."/>
            <person name="Nusbaum C."/>
            <person name="Birren B."/>
        </authorList>
    </citation>
    <scope>NUCLEOTIDE SEQUENCE [LARGE SCALE GENOMIC DNA]</scope>
    <source>
        <strain evidence="2">1-1 BBBD Race 1</strain>
    </source>
</reference>
<keyword evidence="4" id="KW-1185">Reference proteome</keyword>
<evidence type="ECO:0000313" key="4">
    <source>
        <dbReference type="Proteomes" id="UP000005240"/>
    </source>
</evidence>
<dbReference type="AlphaFoldDB" id="A0A180H0C7"/>
<gene>
    <name evidence="2" type="ORF">PTTG_00260</name>
</gene>
<evidence type="ECO:0000313" key="3">
    <source>
        <dbReference type="EnsemblFungi" id="PTTG_00260-t43_1-p1"/>
    </source>
</evidence>
<sequence>MPASSPSSIPTTTTTTLRSTTNKHHSLRARPGDGVRLSEQPGGELSAPARPRAPSPPCLLPLRRPPRPLLPHLRRQKRCRPLRPPLRLQRPHRALRLSRRLCLLCYAIQSCHRLVQQLHRTLNLRPRTDCPASSV</sequence>
<accession>A0A180H0C7</accession>
<feature type="compositionally biased region" description="Basic residues" evidence="1">
    <location>
        <begin position="72"/>
        <end position="81"/>
    </location>
</feature>
<proteinExistence type="predicted"/>
<evidence type="ECO:0000313" key="2">
    <source>
        <dbReference type="EMBL" id="OAV98181.1"/>
    </source>
</evidence>
<reference evidence="3" key="4">
    <citation type="submission" date="2025-05" db="UniProtKB">
        <authorList>
            <consortium name="EnsemblFungi"/>
        </authorList>
    </citation>
    <scope>IDENTIFICATION</scope>
    <source>
        <strain evidence="3">isolate 1-1 / race 1 (BBBD)</strain>
    </source>
</reference>